<feature type="region of interest" description="Disordered" evidence="1">
    <location>
        <begin position="1"/>
        <end position="32"/>
    </location>
</feature>
<dbReference type="EMBL" id="JAGRQC010000002">
    <property type="protein sequence ID" value="MBR0552388.1"/>
    <property type="molecule type" value="Genomic_DNA"/>
</dbReference>
<keyword evidence="2" id="KW-0812">Transmembrane</keyword>
<gene>
    <name evidence="3" type="ORF">J7S20_07710</name>
</gene>
<protein>
    <submittedName>
        <fullName evidence="3">Uncharacterized protein</fullName>
    </submittedName>
</protein>
<evidence type="ECO:0000256" key="2">
    <source>
        <dbReference type="SAM" id="Phobius"/>
    </source>
</evidence>
<dbReference type="RefSeq" id="WP_284053667.1">
    <property type="nucleotide sequence ID" value="NZ_JAGRQC010000002.1"/>
</dbReference>
<feature type="transmembrane region" description="Helical" evidence="2">
    <location>
        <begin position="33"/>
        <end position="54"/>
    </location>
</feature>
<keyword evidence="2" id="KW-1133">Transmembrane helix</keyword>
<evidence type="ECO:0000256" key="1">
    <source>
        <dbReference type="SAM" id="MobiDB-lite"/>
    </source>
</evidence>
<dbReference type="AlphaFoldDB" id="A0A8T4IBJ5"/>
<feature type="compositionally biased region" description="Polar residues" evidence="1">
    <location>
        <begin position="7"/>
        <end position="19"/>
    </location>
</feature>
<keyword evidence="4" id="KW-1185">Reference proteome</keyword>
<sequence length="61" mass="6618">MSDENEITTAVRESNTTRDNASRTEDPGKRRRWPIASIGLGVGSAALAAAAIYASKQRREN</sequence>
<dbReference type="Proteomes" id="UP000676996">
    <property type="component" value="Unassembled WGS sequence"/>
</dbReference>
<keyword evidence="2" id="KW-0472">Membrane</keyword>
<reference evidence="3" key="1">
    <citation type="submission" date="2021-04" db="EMBL/GenBank/DDBJ databases">
        <title>Ouciella asimina sp. nov., isolated from the surface seawater in the hydrothermal field of Okinawa Trough.</title>
        <authorList>
            <person name="Shuang W."/>
        </authorList>
    </citation>
    <scope>NUCLEOTIDE SEQUENCE</scope>
    <source>
        <strain evidence="3">LXI357</strain>
    </source>
</reference>
<proteinExistence type="predicted"/>
<accession>A0A8T4IBJ5</accession>
<organism evidence="3 4">
    <name type="scientific">Stakelama marina</name>
    <dbReference type="NCBI Taxonomy" id="2826939"/>
    <lineage>
        <taxon>Bacteria</taxon>
        <taxon>Pseudomonadati</taxon>
        <taxon>Pseudomonadota</taxon>
        <taxon>Alphaproteobacteria</taxon>
        <taxon>Sphingomonadales</taxon>
        <taxon>Sphingomonadaceae</taxon>
        <taxon>Stakelama</taxon>
    </lineage>
</organism>
<evidence type="ECO:0000313" key="4">
    <source>
        <dbReference type="Proteomes" id="UP000676996"/>
    </source>
</evidence>
<comment type="caution">
    <text evidence="3">The sequence shown here is derived from an EMBL/GenBank/DDBJ whole genome shotgun (WGS) entry which is preliminary data.</text>
</comment>
<evidence type="ECO:0000313" key="3">
    <source>
        <dbReference type="EMBL" id="MBR0552388.1"/>
    </source>
</evidence>
<name>A0A8T4IBJ5_9SPHN</name>